<feature type="compositionally biased region" description="Polar residues" evidence="7">
    <location>
        <begin position="111"/>
        <end position="120"/>
    </location>
</feature>
<sequence length="502" mass="55265">MARDRVVTVCSRLLDRNAAVKRGLLLAQRTTPSSRRSRVLSEPRNQGLRCSHVHSRGKNCWRPASAASANSATAAEESSHPGTAVGADAAESSRSTEPSSGSSTQPPQQRHQQGSSWGAQEADSLNKNDYLANLGKAQDYNINVDHGQSSNYIDHLFTGKTLGAKSDIADGTLRGYEFRKFDNLVGDYYVAPAFLEAVAVHMVKNYVADSFDKNARVPLILGIWGGKGQGKSFQTELAFKKMGIEAIVMSAGEMESDRAGAPGFLIRQRYRMAAQRAKARGKLTCLLINDIDAGLGHFQNTQFTVNNQIVHATLMAICDDPNRVSVAAGYRMDDYIQRVPIIVTANDLSYLFAPLVREGRMDKYYWKPTQEDLVNILWQMYKEDGLAKGDMGALLEAFPGQALDFFGALRSATYDAQIRRWIVDSVGVGDAYNDDGALAEWASKLARKQGLPKFEKVDMRLDDLLREGQRLAGEQAAIRGLRLSDEYMKKMKPGRSLIGLQG</sequence>
<gene>
    <name evidence="10" type="ORF">WJX84_003077</name>
</gene>
<keyword evidence="2 6" id="KW-0547">Nucleotide-binding</keyword>
<dbReference type="Pfam" id="PF00004">
    <property type="entry name" value="AAA"/>
    <property type="match status" value="1"/>
</dbReference>
<dbReference type="GO" id="GO:0046863">
    <property type="term" value="F:ribulose-1,5-bisphosphate carboxylase/oxygenase activator activity"/>
    <property type="evidence" value="ECO:0007669"/>
    <property type="project" value="UniProtKB-UniRule"/>
</dbReference>
<dbReference type="AlphaFoldDB" id="A0AAW1T818"/>
<dbReference type="InterPro" id="IPR048571">
    <property type="entry name" value="RuBisCO_activase_AAA_helical"/>
</dbReference>
<feature type="compositionally biased region" description="Low complexity" evidence="7">
    <location>
        <begin position="64"/>
        <end position="76"/>
    </location>
</feature>
<dbReference type="PANTHER" id="PTHR32429:SF11">
    <property type="entry name" value="RIBULOSE BISPHOSPHATE CARBOXYLASE_OXYGENASE ACTIVASE, CHLOROPLASTIC"/>
    <property type="match status" value="1"/>
</dbReference>
<organism evidence="10 11">
    <name type="scientific">Apatococcus fuscideae</name>
    <dbReference type="NCBI Taxonomy" id="2026836"/>
    <lineage>
        <taxon>Eukaryota</taxon>
        <taxon>Viridiplantae</taxon>
        <taxon>Chlorophyta</taxon>
        <taxon>core chlorophytes</taxon>
        <taxon>Trebouxiophyceae</taxon>
        <taxon>Chlorellales</taxon>
        <taxon>Chlorellaceae</taxon>
        <taxon>Apatococcus</taxon>
    </lineage>
</organism>
<evidence type="ECO:0000259" key="8">
    <source>
        <dbReference type="Pfam" id="PF00004"/>
    </source>
</evidence>
<evidence type="ECO:0000313" key="11">
    <source>
        <dbReference type="Proteomes" id="UP001485043"/>
    </source>
</evidence>
<dbReference type="SUPFAM" id="SSF52540">
    <property type="entry name" value="P-loop containing nucleoside triphosphate hydrolases"/>
    <property type="match status" value="1"/>
</dbReference>
<feature type="compositionally biased region" description="Low complexity" evidence="7">
    <location>
        <begin position="92"/>
        <end position="110"/>
    </location>
</feature>
<keyword evidence="6" id="KW-0934">Plastid</keyword>
<evidence type="ECO:0000259" key="9">
    <source>
        <dbReference type="Pfam" id="PF21228"/>
    </source>
</evidence>
<dbReference type="GO" id="GO:0016887">
    <property type="term" value="F:ATP hydrolysis activity"/>
    <property type="evidence" value="ECO:0007669"/>
    <property type="project" value="UniProtKB-UniRule"/>
</dbReference>
<dbReference type="Pfam" id="PF21228">
    <property type="entry name" value="RuBisCO_activase_AAA_helical"/>
    <property type="match status" value="1"/>
</dbReference>
<evidence type="ECO:0000256" key="6">
    <source>
        <dbReference type="RuleBase" id="RU369045"/>
    </source>
</evidence>
<comment type="function">
    <text evidence="4 6">Activation of RuBisCO (ribulose-1,5-bisphosphate carboxylase/oxygenase; EC 4.1.1.39) involves the ATP-dependent carboxylation of the epsilon-amino group of lysine leading to a carbamate structure.</text>
</comment>
<accession>A0AAW1T818</accession>
<dbReference type="GO" id="GO:0009570">
    <property type="term" value="C:chloroplast stroma"/>
    <property type="evidence" value="ECO:0007669"/>
    <property type="project" value="UniProtKB-SubCell"/>
</dbReference>
<dbReference type="InterPro" id="IPR027417">
    <property type="entry name" value="P-loop_NTPase"/>
</dbReference>
<dbReference type="Gene3D" id="1.10.8.1070">
    <property type="match status" value="1"/>
</dbReference>
<feature type="domain" description="Ribulose bisphosphate carboxylase/oxygenase activase AAA helical" evidence="9">
    <location>
        <begin position="370"/>
        <end position="475"/>
    </location>
</feature>
<reference evidence="10 11" key="1">
    <citation type="journal article" date="2024" name="Nat. Commun.">
        <title>Phylogenomics reveals the evolutionary origins of lichenization in chlorophyte algae.</title>
        <authorList>
            <person name="Puginier C."/>
            <person name="Libourel C."/>
            <person name="Otte J."/>
            <person name="Skaloud P."/>
            <person name="Haon M."/>
            <person name="Grisel S."/>
            <person name="Petersen M."/>
            <person name="Berrin J.G."/>
            <person name="Delaux P.M."/>
            <person name="Dal Grande F."/>
            <person name="Keller J."/>
        </authorList>
    </citation>
    <scope>NUCLEOTIDE SEQUENCE [LARGE SCALE GENOMIC DNA]</scope>
    <source>
        <strain evidence="10 11">SAG 2523</strain>
    </source>
</reference>
<dbReference type="GO" id="GO:0005524">
    <property type="term" value="F:ATP binding"/>
    <property type="evidence" value="ECO:0007669"/>
    <property type="project" value="UniProtKB-UniRule"/>
</dbReference>
<evidence type="ECO:0000256" key="4">
    <source>
        <dbReference type="ARBA" id="ARBA00025556"/>
    </source>
</evidence>
<feature type="domain" description="ATPase AAA-type core" evidence="8">
    <location>
        <begin position="223"/>
        <end position="367"/>
    </location>
</feature>
<evidence type="ECO:0000256" key="5">
    <source>
        <dbReference type="ARBA" id="ARBA00025781"/>
    </source>
</evidence>
<evidence type="ECO:0000256" key="2">
    <source>
        <dbReference type="ARBA" id="ARBA00022741"/>
    </source>
</evidence>
<proteinExistence type="inferred from homology"/>
<keyword evidence="11" id="KW-1185">Reference proteome</keyword>
<dbReference type="Proteomes" id="UP001485043">
    <property type="component" value="Unassembled WGS sequence"/>
</dbReference>
<evidence type="ECO:0000313" key="10">
    <source>
        <dbReference type="EMBL" id="KAK9865373.1"/>
    </source>
</evidence>
<feature type="region of interest" description="Disordered" evidence="7">
    <location>
        <begin position="29"/>
        <end position="120"/>
    </location>
</feature>
<name>A0AAW1T818_9CHLO</name>
<keyword evidence="6" id="KW-0150">Chloroplast</keyword>
<keyword evidence="3 6" id="KW-0067">ATP-binding</keyword>
<dbReference type="PANTHER" id="PTHR32429">
    <property type="match status" value="1"/>
</dbReference>
<comment type="caution">
    <text evidence="10">The sequence shown here is derived from an EMBL/GenBank/DDBJ whole genome shotgun (WGS) entry which is preliminary data.</text>
</comment>
<dbReference type="InterPro" id="IPR003959">
    <property type="entry name" value="ATPase_AAA_core"/>
</dbReference>
<dbReference type="EMBL" id="JALJOV010000255">
    <property type="protein sequence ID" value="KAK9865373.1"/>
    <property type="molecule type" value="Genomic_DNA"/>
</dbReference>
<protein>
    <recommendedName>
        <fullName evidence="6">Ribulose bisphosphate carboxylase/oxygenase activase, chloroplastic</fullName>
        <shortName evidence="6">RA</shortName>
        <shortName evidence="6">RuBisCO activase</shortName>
    </recommendedName>
</protein>
<comment type="subcellular location">
    <subcellularLocation>
        <location evidence="1 6">Plastid</location>
        <location evidence="1 6">Chloroplast stroma</location>
    </subcellularLocation>
</comment>
<evidence type="ECO:0000256" key="3">
    <source>
        <dbReference type="ARBA" id="ARBA00022840"/>
    </source>
</evidence>
<dbReference type="Gene3D" id="3.40.50.300">
    <property type="entry name" value="P-loop containing nucleotide triphosphate hydrolases"/>
    <property type="match status" value="1"/>
</dbReference>
<dbReference type="InterPro" id="IPR044960">
    <property type="entry name" value="RCA-like"/>
</dbReference>
<comment type="similarity">
    <text evidence="5 6">Belongs to the RuBisCO activase family.</text>
</comment>
<evidence type="ECO:0000256" key="7">
    <source>
        <dbReference type="SAM" id="MobiDB-lite"/>
    </source>
</evidence>
<evidence type="ECO:0000256" key="1">
    <source>
        <dbReference type="ARBA" id="ARBA00004470"/>
    </source>
</evidence>